<feature type="domain" description="UBX" evidence="4">
    <location>
        <begin position="284"/>
        <end position="357"/>
    </location>
</feature>
<proteinExistence type="predicted"/>
<evidence type="ECO:0000259" key="4">
    <source>
        <dbReference type="PROSITE" id="PS50033"/>
    </source>
</evidence>
<dbReference type="Gene3D" id="3.10.20.90">
    <property type="entry name" value="Phosphatidylinositol 3-kinase Catalytic Subunit, Chain A, domain 1"/>
    <property type="match status" value="1"/>
</dbReference>
<name>A0A4P9WLX1_9FUNG</name>
<dbReference type="EMBL" id="KZ994956">
    <property type="protein sequence ID" value="RKO91676.1"/>
    <property type="molecule type" value="Genomic_DNA"/>
</dbReference>
<accession>A0A4P9WLX1</accession>
<evidence type="ECO:0000313" key="5">
    <source>
        <dbReference type="EMBL" id="RKO91676.1"/>
    </source>
</evidence>
<dbReference type="SMART" id="SM00166">
    <property type="entry name" value="UBX"/>
    <property type="match status" value="1"/>
</dbReference>
<dbReference type="SUPFAM" id="SSF54236">
    <property type="entry name" value="Ubiquitin-like"/>
    <property type="match status" value="1"/>
</dbReference>
<evidence type="ECO:0000256" key="1">
    <source>
        <dbReference type="ARBA" id="ARBA00004496"/>
    </source>
</evidence>
<dbReference type="InterPro" id="IPR013087">
    <property type="entry name" value="Znf_C2H2_type"/>
</dbReference>
<dbReference type="InterPro" id="IPR001012">
    <property type="entry name" value="UBX_dom"/>
</dbReference>
<dbReference type="GO" id="GO:1903094">
    <property type="term" value="P:negative regulation of protein K48-linked deubiquitination"/>
    <property type="evidence" value="ECO:0007669"/>
    <property type="project" value="TreeGrafter"/>
</dbReference>
<dbReference type="GO" id="GO:0031397">
    <property type="term" value="P:negative regulation of protein ubiquitination"/>
    <property type="evidence" value="ECO:0007669"/>
    <property type="project" value="TreeGrafter"/>
</dbReference>
<dbReference type="PROSITE" id="PS00028">
    <property type="entry name" value="ZINC_FINGER_C2H2_1"/>
    <property type="match status" value="1"/>
</dbReference>
<dbReference type="PROSITE" id="PS50033">
    <property type="entry name" value="UBX"/>
    <property type="match status" value="1"/>
</dbReference>
<keyword evidence="2" id="KW-0963">Cytoplasm</keyword>
<feature type="coiled-coil region" evidence="3">
    <location>
        <begin position="113"/>
        <end position="189"/>
    </location>
</feature>
<organism evidence="5 6">
    <name type="scientific">Blyttiomyces helicus</name>
    <dbReference type="NCBI Taxonomy" id="388810"/>
    <lineage>
        <taxon>Eukaryota</taxon>
        <taxon>Fungi</taxon>
        <taxon>Fungi incertae sedis</taxon>
        <taxon>Chytridiomycota</taxon>
        <taxon>Chytridiomycota incertae sedis</taxon>
        <taxon>Chytridiomycetes</taxon>
        <taxon>Chytridiomycetes incertae sedis</taxon>
        <taxon>Blyttiomyces</taxon>
    </lineage>
</organism>
<dbReference type="PANTHER" id="PTHR46340:SF1">
    <property type="entry name" value="UBX DOMAIN-CONTAINING PROTEIN 1"/>
    <property type="match status" value="1"/>
</dbReference>
<protein>
    <recommendedName>
        <fullName evidence="4">UBX domain-containing protein</fullName>
    </recommendedName>
</protein>
<dbReference type="Pfam" id="PF00789">
    <property type="entry name" value="UBX"/>
    <property type="match status" value="1"/>
</dbReference>
<dbReference type="Proteomes" id="UP000269721">
    <property type="component" value="Unassembled WGS sequence"/>
</dbReference>
<dbReference type="CDD" id="cd01767">
    <property type="entry name" value="UBX"/>
    <property type="match status" value="1"/>
</dbReference>
<dbReference type="PANTHER" id="PTHR46340">
    <property type="entry name" value="UBX DOMAIN-CONTAINING PROTEIN 1"/>
    <property type="match status" value="1"/>
</dbReference>
<keyword evidence="6" id="KW-1185">Reference proteome</keyword>
<reference evidence="6" key="1">
    <citation type="journal article" date="2018" name="Nat. Microbiol.">
        <title>Leveraging single-cell genomics to expand the fungal tree of life.</title>
        <authorList>
            <person name="Ahrendt S.R."/>
            <person name="Quandt C.A."/>
            <person name="Ciobanu D."/>
            <person name="Clum A."/>
            <person name="Salamov A."/>
            <person name="Andreopoulos B."/>
            <person name="Cheng J.F."/>
            <person name="Woyke T."/>
            <person name="Pelin A."/>
            <person name="Henrissat B."/>
            <person name="Reynolds N.K."/>
            <person name="Benny G.L."/>
            <person name="Smith M.E."/>
            <person name="James T.Y."/>
            <person name="Grigoriev I.V."/>
        </authorList>
    </citation>
    <scope>NUCLEOTIDE SEQUENCE [LARGE SCALE GENOMIC DNA]</scope>
</reference>
<dbReference type="GO" id="GO:0005737">
    <property type="term" value="C:cytoplasm"/>
    <property type="evidence" value="ECO:0007669"/>
    <property type="project" value="UniProtKB-SubCell"/>
</dbReference>
<dbReference type="OrthoDB" id="10254930at2759"/>
<evidence type="ECO:0000313" key="6">
    <source>
        <dbReference type="Proteomes" id="UP000269721"/>
    </source>
</evidence>
<dbReference type="GO" id="GO:0036435">
    <property type="term" value="F:K48-linked polyubiquitin modification-dependent protein binding"/>
    <property type="evidence" value="ECO:0007669"/>
    <property type="project" value="TreeGrafter"/>
</dbReference>
<comment type="subcellular location">
    <subcellularLocation>
        <location evidence="1">Cytoplasm</location>
    </subcellularLocation>
</comment>
<evidence type="ECO:0000256" key="3">
    <source>
        <dbReference type="SAM" id="Coils"/>
    </source>
</evidence>
<dbReference type="GO" id="GO:0005634">
    <property type="term" value="C:nucleus"/>
    <property type="evidence" value="ECO:0007669"/>
    <property type="project" value="TreeGrafter"/>
</dbReference>
<dbReference type="InterPro" id="IPR029071">
    <property type="entry name" value="Ubiquitin-like_domsf"/>
</dbReference>
<gene>
    <name evidence="5" type="ORF">BDK51DRAFT_45441</name>
</gene>
<sequence>MVRARFANSHLHWTALLFSHAEDPDPTEEELAALATGGGVASAGAGGASGDADDGEITADQATAQSLKCDDCGRILRDASAAEMHAIKTSHQNFSESTEAIKPLTPEEKAAKLAALQERLAAKREEKRLLEIQENKQREKVRRVTGKEMTDLKEKHKDIEMKKALDAKKKEKEDDRKAKERIKALLEADKQERLRKVGVRMWRSMRLSRLLRKIMRAKKRGGYRKLVVYCFLVYLHKAEEKKLAAQGLAPAAIASPPPVRSEPSQPVVQKDYTEARLQRSHIFSADSAFSLQIRVPDGPPITHTFSANDTLQAVYDLVAQRSAGNLRLMQTFPRKVLDDRGKTLKELNLVPSASLVAQI</sequence>
<dbReference type="AlphaFoldDB" id="A0A4P9WLX1"/>
<keyword evidence="3" id="KW-0175">Coiled coil</keyword>
<dbReference type="GO" id="GO:0032435">
    <property type="term" value="P:negative regulation of proteasomal ubiquitin-dependent protein catabolic process"/>
    <property type="evidence" value="ECO:0007669"/>
    <property type="project" value="TreeGrafter"/>
</dbReference>
<evidence type="ECO:0000256" key="2">
    <source>
        <dbReference type="ARBA" id="ARBA00022490"/>
    </source>
</evidence>